<organism evidence="1 2">
    <name type="scientific">Diversispora eburnea</name>
    <dbReference type="NCBI Taxonomy" id="1213867"/>
    <lineage>
        <taxon>Eukaryota</taxon>
        <taxon>Fungi</taxon>
        <taxon>Fungi incertae sedis</taxon>
        <taxon>Mucoromycota</taxon>
        <taxon>Glomeromycotina</taxon>
        <taxon>Glomeromycetes</taxon>
        <taxon>Diversisporales</taxon>
        <taxon>Diversisporaceae</taxon>
        <taxon>Diversispora</taxon>
    </lineage>
</organism>
<evidence type="ECO:0000313" key="1">
    <source>
        <dbReference type="EMBL" id="CAG8479964.1"/>
    </source>
</evidence>
<comment type="caution">
    <text evidence="1">The sequence shown here is derived from an EMBL/GenBank/DDBJ whole genome shotgun (WGS) entry which is preliminary data.</text>
</comment>
<dbReference type="OrthoDB" id="20885at2759"/>
<dbReference type="Proteomes" id="UP000789706">
    <property type="component" value="Unassembled WGS sequence"/>
</dbReference>
<dbReference type="AlphaFoldDB" id="A0A9N8W7G8"/>
<sequence>MKNISWIKVSTVKGKNPRKKIQNITYLLDKSAINIRAEKRCEDAEINDLHQNSQWNKHFRKLFHLAKTSKELHYAKSYLYRYFARGKVGVYKWNPKNQIFEHYNKKDACESFIQVNPYQPLIYREPNGAYYINKFPGFLHTFSIPFNQFSKEIRDAVKLILNHMRKVLCSSNKDQELYMMGLTLRIAIVTGKTMLTWFLRIMVLGPKISTKTSNEKIITGSFNKELEALNMILTKLSLNVASVSSPRITISKSVVSPTSLGIK</sequence>
<name>A0A9N8W7G8_9GLOM</name>
<proteinExistence type="predicted"/>
<keyword evidence="2" id="KW-1185">Reference proteome</keyword>
<evidence type="ECO:0000313" key="2">
    <source>
        <dbReference type="Proteomes" id="UP000789706"/>
    </source>
</evidence>
<gene>
    <name evidence="1" type="ORF">DEBURN_LOCUS3602</name>
</gene>
<dbReference type="EMBL" id="CAJVPK010000233">
    <property type="protein sequence ID" value="CAG8479964.1"/>
    <property type="molecule type" value="Genomic_DNA"/>
</dbReference>
<protein>
    <submittedName>
        <fullName evidence="1">8607_t:CDS:1</fullName>
    </submittedName>
</protein>
<accession>A0A9N8W7G8</accession>
<reference evidence="1" key="1">
    <citation type="submission" date="2021-06" db="EMBL/GenBank/DDBJ databases">
        <authorList>
            <person name="Kallberg Y."/>
            <person name="Tangrot J."/>
            <person name="Rosling A."/>
        </authorList>
    </citation>
    <scope>NUCLEOTIDE SEQUENCE</scope>
    <source>
        <strain evidence="1">AZ414A</strain>
    </source>
</reference>